<dbReference type="Proteomes" id="UP001293254">
    <property type="component" value="Unassembled WGS sequence"/>
</dbReference>
<organism evidence="2 3">
    <name type="scientific">Sesamum alatum</name>
    <dbReference type="NCBI Taxonomy" id="300844"/>
    <lineage>
        <taxon>Eukaryota</taxon>
        <taxon>Viridiplantae</taxon>
        <taxon>Streptophyta</taxon>
        <taxon>Embryophyta</taxon>
        <taxon>Tracheophyta</taxon>
        <taxon>Spermatophyta</taxon>
        <taxon>Magnoliopsida</taxon>
        <taxon>eudicotyledons</taxon>
        <taxon>Gunneridae</taxon>
        <taxon>Pentapetalae</taxon>
        <taxon>asterids</taxon>
        <taxon>lamiids</taxon>
        <taxon>Lamiales</taxon>
        <taxon>Pedaliaceae</taxon>
        <taxon>Sesamum</taxon>
    </lineage>
</organism>
<name>A0AAE1Y9K6_9LAMI</name>
<dbReference type="AlphaFoldDB" id="A0AAE1Y9K6"/>
<sequence>MLLPRSPHLTKTFAFHSQHREICSSEHIRFTTTTLYYTHWKRASPSLVFCPLRPATVSAPATKHPSKLCPLLRTGRADEKRLGGGETTGKGHLVAQPPDAMFQPSQRRGS</sequence>
<comment type="caution">
    <text evidence="2">The sequence shown here is derived from an EMBL/GenBank/DDBJ whole genome shotgun (WGS) entry which is preliminary data.</text>
</comment>
<reference evidence="2" key="2">
    <citation type="journal article" date="2024" name="Plant">
        <title>Genomic evolution and insights into agronomic trait innovations of Sesamum species.</title>
        <authorList>
            <person name="Miao H."/>
            <person name="Wang L."/>
            <person name="Qu L."/>
            <person name="Liu H."/>
            <person name="Sun Y."/>
            <person name="Le M."/>
            <person name="Wang Q."/>
            <person name="Wei S."/>
            <person name="Zheng Y."/>
            <person name="Lin W."/>
            <person name="Duan Y."/>
            <person name="Cao H."/>
            <person name="Xiong S."/>
            <person name="Wang X."/>
            <person name="Wei L."/>
            <person name="Li C."/>
            <person name="Ma Q."/>
            <person name="Ju M."/>
            <person name="Zhao R."/>
            <person name="Li G."/>
            <person name="Mu C."/>
            <person name="Tian Q."/>
            <person name="Mei H."/>
            <person name="Zhang T."/>
            <person name="Gao T."/>
            <person name="Zhang H."/>
        </authorList>
    </citation>
    <scope>NUCLEOTIDE SEQUENCE</scope>
    <source>
        <strain evidence="2">3651</strain>
    </source>
</reference>
<keyword evidence="3" id="KW-1185">Reference proteome</keyword>
<accession>A0AAE1Y9K6</accession>
<reference evidence="2" key="1">
    <citation type="submission" date="2020-06" db="EMBL/GenBank/DDBJ databases">
        <authorList>
            <person name="Li T."/>
            <person name="Hu X."/>
            <person name="Zhang T."/>
            <person name="Song X."/>
            <person name="Zhang H."/>
            <person name="Dai N."/>
            <person name="Sheng W."/>
            <person name="Hou X."/>
            <person name="Wei L."/>
        </authorList>
    </citation>
    <scope>NUCLEOTIDE SEQUENCE</scope>
    <source>
        <strain evidence="2">3651</strain>
        <tissue evidence="2">Leaf</tissue>
    </source>
</reference>
<protein>
    <submittedName>
        <fullName evidence="2">Uncharacterized protein</fullName>
    </submittedName>
</protein>
<evidence type="ECO:0000256" key="1">
    <source>
        <dbReference type="SAM" id="MobiDB-lite"/>
    </source>
</evidence>
<gene>
    <name evidence="2" type="ORF">Salat_1395100</name>
</gene>
<evidence type="ECO:0000313" key="3">
    <source>
        <dbReference type="Proteomes" id="UP001293254"/>
    </source>
</evidence>
<feature type="region of interest" description="Disordered" evidence="1">
    <location>
        <begin position="59"/>
        <end position="110"/>
    </location>
</feature>
<dbReference type="EMBL" id="JACGWO010000005">
    <property type="protein sequence ID" value="KAK4426266.1"/>
    <property type="molecule type" value="Genomic_DNA"/>
</dbReference>
<evidence type="ECO:0000313" key="2">
    <source>
        <dbReference type="EMBL" id="KAK4426266.1"/>
    </source>
</evidence>
<proteinExistence type="predicted"/>